<dbReference type="PANTHER" id="PTHR12774:SF2">
    <property type="entry name" value="PEROXISOMAL BIOGENESIS FACTOR 19"/>
    <property type="match status" value="1"/>
</dbReference>
<feature type="compositionally biased region" description="Low complexity" evidence="1">
    <location>
        <begin position="169"/>
        <end position="190"/>
    </location>
</feature>
<evidence type="ECO:0000313" key="2">
    <source>
        <dbReference type="EMBL" id="RNJ58176.1"/>
    </source>
</evidence>
<dbReference type="RefSeq" id="XP_028496334.1">
    <property type="nucleotide sequence ID" value="XM_028639292.1"/>
</dbReference>
<dbReference type="InterPro" id="IPR006708">
    <property type="entry name" value="Pex19"/>
</dbReference>
<feature type="region of interest" description="Disordered" evidence="1">
    <location>
        <begin position="1"/>
        <end position="117"/>
    </location>
</feature>
<keyword evidence="3" id="KW-1185">Reference proteome</keyword>
<proteinExistence type="predicted"/>
<evidence type="ECO:0000256" key="1">
    <source>
        <dbReference type="SAM" id="MobiDB-lite"/>
    </source>
</evidence>
<dbReference type="Pfam" id="PF04614">
    <property type="entry name" value="Pex19"/>
    <property type="match status" value="1"/>
</dbReference>
<dbReference type="GO" id="GO:0005778">
    <property type="term" value="C:peroxisomal membrane"/>
    <property type="evidence" value="ECO:0007669"/>
    <property type="project" value="TreeGrafter"/>
</dbReference>
<dbReference type="AlphaFoldDB" id="A0A3M9YEG4"/>
<gene>
    <name evidence="2" type="primary">PEX19</name>
    <name evidence="2" type="ORF">D7B24_005133</name>
</gene>
<protein>
    <submittedName>
        <fullName evidence="2">Peroxisome chaperone and import receptor</fullName>
    </submittedName>
</protein>
<dbReference type="GO" id="GO:0045046">
    <property type="term" value="P:protein import into peroxisome membrane"/>
    <property type="evidence" value="ECO:0007669"/>
    <property type="project" value="TreeGrafter"/>
</dbReference>
<name>A0A3M9YEG4_9PEZI</name>
<evidence type="ECO:0000313" key="3">
    <source>
        <dbReference type="Proteomes" id="UP000267145"/>
    </source>
</evidence>
<feature type="compositionally biased region" description="Low complexity" evidence="1">
    <location>
        <begin position="204"/>
        <end position="216"/>
    </location>
</feature>
<dbReference type="EMBL" id="RBVV01000030">
    <property type="protein sequence ID" value="RNJ58176.1"/>
    <property type="molecule type" value="Genomic_DNA"/>
</dbReference>
<comment type="caution">
    <text evidence="2">The sequence shown here is derived from an EMBL/GenBank/DDBJ whole genome shotgun (WGS) entry which is preliminary data.</text>
</comment>
<sequence>MLVVKTGTKNHIYKRGHGKMSDTGAAKAPDVEAKSAAATVEDKRPELPVEDVPDPDEDDLDDLDDMLEEFSKKPAGQSTSGPASGPAPGAEKAGGNSGPDTSDKSLEDMFGDEEFAKQLQAGMSDLLGELEKNASLPILGPEMQTQFDDMFKSMAAATAQDATSEGARPGSSSGPAQPGASADAQAADASFQETIRRTMERMQASGDSATAAAADSPSDDFLAELMKQMGEGGGPDGAGGEEDFSKMLMGMMEQLTNKEILYEPMKELHDKFPGWMEKNKDKTPAEDLKRYQEQQVIVKEIVAKFEQPTYSDSTPADREYIVQRMQKMQDAGSPPSDLVGDMASAQEAFGAPDESCNPQ</sequence>
<feature type="compositionally biased region" description="Acidic residues" evidence="1">
    <location>
        <begin position="48"/>
        <end position="68"/>
    </location>
</feature>
<dbReference type="STRING" id="1051616.A0A3M9YEG4"/>
<dbReference type="PANTHER" id="PTHR12774">
    <property type="entry name" value="PEROXISOMAL BIOGENESIS FACTOR 19"/>
    <property type="match status" value="1"/>
</dbReference>
<keyword evidence="2" id="KW-0675">Receptor</keyword>
<dbReference type="Proteomes" id="UP000267145">
    <property type="component" value="Unassembled WGS sequence"/>
</dbReference>
<feature type="region of interest" description="Disordered" evidence="1">
    <location>
        <begin position="149"/>
        <end position="243"/>
    </location>
</feature>
<accession>A0A3M9YEG4</accession>
<reference evidence="2 3" key="1">
    <citation type="submission" date="2018-10" db="EMBL/GenBank/DDBJ databases">
        <title>Genome sequence of Verticillium nonalfalfae VnAa140.</title>
        <authorList>
            <person name="Stajich J.E."/>
            <person name="Kasson M.T."/>
        </authorList>
    </citation>
    <scope>NUCLEOTIDE SEQUENCE [LARGE SCALE GENOMIC DNA]</scope>
    <source>
        <strain evidence="2 3">VnAa140</strain>
    </source>
</reference>
<dbReference type="InterPro" id="IPR038322">
    <property type="entry name" value="Pex19_C_sf"/>
</dbReference>
<dbReference type="Gene3D" id="1.20.120.900">
    <property type="entry name" value="Pex19, mPTS binding domain"/>
    <property type="match status" value="1"/>
</dbReference>
<dbReference type="GO" id="GO:0033328">
    <property type="term" value="F:peroxisome membrane targeting sequence binding"/>
    <property type="evidence" value="ECO:0007669"/>
    <property type="project" value="TreeGrafter"/>
</dbReference>
<dbReference type="GeneID" id="39608822"/>
<organism evidence="2 3">
    <name type="scientific">Verticillium nonalfalfae</name>
    <dbReference type="NCBI Taxonomy" id="1051616"/>
    <lineage>
        <taxon>Eukaryota</taxon>
        <taxon>Fungi</taxon>
        <taxon>Dikarya</taxon>
        <taxon>Ascomycota</taxon>
        <taxon>Pezizomycotina</taxon>
        <taxon>Sordariomycetes</taxon>
        <taxon>Hypocreomycetidae</taxon>
        <taxon>Glomerellales</taxon>
        <taxon>Plectosphaerellaceae</taxon>
        <taxon>Verticillium</taxon>
    </lineage>
</organism>
<feature type="region of interest" description="Disordered" evidence="1">
    <location>
        <begin position="326"/>
        <end position="359"/>
    </location>
</feature>